<dbReference type="AlphaFoldDB" id="A0A4Z1NMV2"/>
<evidence type="ECO:0000313" key="15">
    <source>
        <dbReference type="EMBL" id="TID14091.1"/>
    </source>
</evidence>
<keyword evidence="8" id="KW-0325">Glycoprotein</keyword>
<dbReference type="Gene3D" id="3.10.50.10">
    <property type="match status" value="1"/>
</dbReference>
<dbReference type="GO" id="GO:0006032">
    <property type="term" value="P:chitin catabolic process"/>
    <property type="evidence" value="ECO:0007669"/>
    <property type="project" value="UniProtKB-KW"/>
</dbReference>
<keyword evidence="5" id="KW-0964">Secreted</keyword>
<evidence type="ECO:0000259" key="14">
    <source>
        <dbReference type="PROSITE" id="PS51910"/>
    </source>
</evidence>
<proteinExistence type="inferred from homology"/>
<evidence type="ECO:0000256" key="13">
    <source>
        <dbReference type="SAM" id="SignalP"/>
    </source>
</evidence>
<dbReference type="InterPro" id="IPR001223">
    <property type="entry name" value="Glyco_hydro18_cat"/>
</dbReference>
<dbReference type="GO" id="GO:0000272">
    <property type="term" value="P:polysaccharide catabolic process"/>
    <property type="evidence" value="ECO:0007669"/>
    <property type="project" value="UniProtKB-KW"/>
</dbReference>
<dbReference type="SUPFAM" id="SSF54556">
    <property type="entry name" value="Chitinase insertion domain"/>
    <property type="match status" value="1"/>
</dbReference>
<evidence type="ECO:0000256" key="9">
    <source>
        <dbReference type="ARBA" id="ARBA00023277"/>
    </source>
</evidence>
<keyword evidence="7" id="KW-0146">Chitin degradation</keyword>
<keyword evidence="9" id="KW-0119">Carbohydrate metabolism</keyword>
<accession>A0A4Z1NMV2</accession>
<dbReference type="SMART" id="SM00636">
    <property type="entry name" value="Glyco_18"/>
    <property type="match status" value="1"/>
</dbReference>
<dbReference type="Pfam" id="PF00704">
    <property type="entry name" value="Glyco_hydro_18"/>
    <property type="match status" value="1"/>
</dbReference>
<dbReference type="Gene3D" id="3.20.20.80">
    <property type="entry name" value="Glycosidases"/>
    <property type="match status" value="1"/>
</dbReference>
<dbReference type="InterPro" id="IPR017853">
    <property type="entry name" value="GH"/>
</dbReference>
<dbReference type="STRING" id="86259.A0A4Z1NMV2"/>
<comment type="catalytic activity">
    <reaction evidence="1">
        <text>Random endo-hydrolysis of N-acetyl-beta-D-glucosaminide (1-&gt;4)-beta-linkages in chitin and chitodextrins.</text>
        <dbReference type="EC" id="3.2.1.14"/>
    </reaction>
</comment>
<protein>
    <recommendedName>
        <fullName evidence="4">chitinase</fullName>
        <ecNumber evidence="4">3.2.1.14</ecNumber>
    </recommendedName>
</protein>
<feature type="signal peptide" evidence="13">
    <location>
        <begin position="1"/>
        <end position="19"/>
    </location>
</feature>
<dbReference type="InterPro" id="IPR011583">
    <property type="entry name" value="Chitinase_II/V-like_cat"/>
</dbReference>
<organism evidence="15 16">
    <name type="scientific">Venturia nashicola</name>
    <dbReference type="NCBI Taxonomy" id="86259"/>
    <lineage>
        <taxon>Eukaryota</taxon>
        <taxon>Fungi</taxon>
        <taxon>Dikarya</taxon>
        <taxon>Ascomycota</taxon>
        <taxon>Pezizomycotina</taxon>
        <taxon>Dothideomycetes</taxon>
        <taxon>Pleosporomycetidae</taxon>
        <taxon>Venturiales</taxon>
        <taxon>Venturiaceae</taxon>
        <taxon>Venturia</taxon>
    </lineage>
</organism>
<evidence type="ECO:0000256" key="12">
    <source>
        <dbReference type="RuleBase" id="RU000489"/>
    </source>
</evidence>
<evidence type="ECO:0000256" key="6">
    <source>
        <dbReference type="ARBA" id="ARBA00022801"/>
    </source>
</evidence>
<dbReference type="GO" id="GO:0005576">
    <property type="term" value="C:extracellular region"/>
    <property type="evidence" value="ECO:0007669"/>
    <property type="project" value="UniProtKB-SubCell"/>
</dbReference>
<evidence type="ECO:0000256" key="11">
    <source>
        <dbReference type="ARBA" id="ARBA00023326"/>
    </source>
</evidence>
<dbReference type="InterPro" id="IPR050314">
    <property type="entry name" value="Glycosyl_Hydrlase_18"/>
</dbReference>
<reference evidence="15 16" key="1">
    <citation type="submission" date="2019-04" db="EMBL/GenBank/DDBJ databases">
        <title>High contiguity whole genome sequence and gene annotation resource for two Venturia nashicola isolates.</title>
        <authorList>
            <person name="Prokchorchik M."/>
            <person name="Won K."/>
            <person name="Lee Y."/>
            <person name="Choi E.D."/>
            <person name="Segonzac C."/>
            <person name="Sohn K.H."/>
        </authorList>
    </citation>
    <scope>NUCLEOTIDE SEQUENCE [LARGE SCALE GENOMIC DNA]</scope>
    <source>
        <strain evidence="15 16">PRI2</strain>
    </source>
</reference>
<sequence length="451" mass="49964">MRCHSLVFIFLYKSITVFAFLNPFSDSQFPLNDAINPATENQTSTAHSAMAEHDGFRTVAYFVNWAIYGRNHQPQHLPADKLTHILYAFANVKPDSGEVYMTDSWSDVEQHYPTDSWNDVGTNVYGCVKQLNILKKKNRNLKLLLSIGGWTYSANFAAPCSTDAGRRKFAESAVRLVKDLGLDGMDIDWEYPKDAQEARDLLLLLGACRQELDAYAATLPVQSNGRAAHLLLTIAAPAGPTNYEKLLLREMAPLLDFINLMAYDYAGSWDSCAGHQGNLYPDQHSPACTPFSTAGAVKYYIENGVPPNKLVIGMPLYGRSFLATEGPGKPYSGIGDGSWEKGVWDYKALPRPGAQEHHDPHLGASWSYCPTSKDMVSYDTPPVVHQKSEFIRDWQLGGAMWWESSGDKPGADSLIALTYDRLAGCGPGIENRENMIACPESKYDNLRNGCL</sequence>
<keyword evidence="6 12" id="KW-0378">Hydrolase</keyword>
<dbReference type="PANTHER" id="PTHR11177">
    <property type="entry name" value="CHITINASE"/>
    <property type="match status" value="1"/>
</dbReference>
<dbReference type="PROSITE" id="PS01095">
    <property type="entry name" value="GH18_1"/>
    <property type="match status" value="1"/>
</dbReference>
<dbReference type="GO" id="GO:0008843">
    <property type="term" value="F:endochitinase activity"/>
    <property type="evidence" value="ECO:0007669"/>
    <property type="project" value="UniProtKB-EC"/>
</dbReference>
<gene>
    <name evidence="15" type="ORF">E6O75_ATG07323</name>
</gene>
<comment type="caution">
    <text evidence="15">The sequence shown here is derived from an EMBL/GenBank/DDBJ whole genome shotgun (WGS) entry which is preliminary data.</text>
</comment>
<evidence type="ECO:0000256" key="1">
    <source>
        <dbReference type="ARBA" id="ARBA00000822"/>
    </source>
</evidence>
<dbReference type="Proteomes" id="UP000298493">
    <property type="component" value="Unassembled WGS sequence"/>
</dbReference>
<evidence type="ECO:0000313" key="16">
    <source>
        <dbReference type="Proteomes" id="UP000298493"/>
    </source>
</evidence>
<dbReference type="InterPro" id="IPR001579">
    <property type="entry name" value="Glyco_hydro_18_chit_AS"/>
</dbReference>
<dbReference type="EMBL" id="SNSC02000024">
    <property type="protein sequence ID" value="TID14091.1"/>
    <property type="molecule type" value="Genomic_DNA"/>
</dbReference>
<comment type="similarity">
    <text evidence="3">Belongs to the glycosyl hydrolase 18 family. Chitinase class V subfamily.</text>
</comment>
<dbReference type="PROSITE" id="PS51910">
    <property type="entry name" value="GH18_2"/>
    <property type="match status" value="1"/>
</dbReference>
<keyword evidence="16" id="KW-1185">Reference proteome</keyword>
<evidence type="ECO:0000256" key="8">
    <source>
        <dbReference type="ARBA" id="ARBA00023180"/>
    </source>
</evidence>
<evidence type="ECO:0000256" key="5">
    <source>
        <dbReference type="ARBA" id="ARBA00022525"/>
    </source>
</evidence>
<name>A0A4Z1NMV2_9PEZI</name>
<comment type="subcellular location">
    <subcellularLocation>
        <location evidence="2">Secreted</location>
    </subcellularLocation>
</comment>
<keyword evidence="11" id="KW-0624">Polysaccharide degradation</keyword>
<evidence type="ECO:0000256" key="4">
    <source>
        <dbReference type="ARBA" id="ARBA00012729"/>
    </source>
</evidence>
<dbReference type="CDD" id="cd06548">
    <property type="entry name" value="GH18_chitinase"/>
    <property type="match status" value="1"/>
</dbReference>
<dbReference type="FunFam" id="3.10.50.10:FF:000005">
    <property type="entry name" value="Endochitinase B1"/>
    <property type="match status" value="1"/>
</dbReference>
<dbReference type="PANTHER" id="PTHR11177:SF365">
    <property type="entry name" value="ENDOCHITINASE B"/>
    <property type="match status" value="1"/>
</dbReference>
<dbReference type="FunFam" id="3.20.20.80:FF:000095">
    <property type="entry name" value="Endochitinase B1"/>
    <property type="match status" value="1"/>
</dbReference>
<dbReference type="GO" id="GO:0008061">
    <property type="term" value="F:chitin binding"/>
    <property type="evidence" value="ECO:0007669"/>
    <property type="project" value="InterPro"/>
</dbReference>
<keyword evidence="10 12" id="KW-0326">Glycosidase</keyword>
<feature type="chain" id="PRO_5021461738" description="chitinase" evidence="13">
    <location>
        <begin position="20"/>
        <end position="451"/>
    </location>
</feature>
<dbReference type="SUPFAM" id="SSF51445">
    <property type="entry name" value="(Trans)glycosidases"/>
    <property type="match status" value="1"/>
</dbReference>
<evidence type="ECO:0000256" key="7">
    <source>
        <dbReference type="ARBA" id="ARBA00023024"/>
    </source>
</evidence>
<feature type="domain" description="GH18" evidence="14">
    <location>
        <begin position="56"/>
        <end position="425"/>
    </location>
</feature>
<evidence type="ECO:0000256" key="3">
    <source>
        <dbReference type="ARBA" id="ARBA00008682"/>
    </source>
</evidence>
<dbReference type="EC" id="3.2.1.14" evidence="4"/>
<dbReference type="InterPro" id="IPR029070">
    <property type="entry name" value="Chitinase_insertion_sf"/>
</dbReference>
<evidence type="ECO:0000256" key="2">
    <source>
        <dbReference type="ARBA" id="ARBA00004613"/>
    </source>
</evidence>
<evidence type="ECO:0000256" key="10">
    <source>
        <dbReference type="ARBA" id="ARBA00023295"/>
    </source>
</evidence>
<keyword evidence="13" id="KW-0732">Signal</keyword>